<proteinExistence type="inferred from homology"/>
<evidence type="ECO:0000256" key="4">
    <source>
        <dbReference type="ARBA" id="ARBA00022840"/>
    </source>
</evidence>
<evidence type="ECO:0000256" key="1">
    <source>
        <dbReference type="ARBA" id="ARBA00008276"/>
    </source>
</evidence>
<evidence type="ECO:0008006" key="7">
    <source>
        <dbReference type="Google" id="ProtNLM"/>
    </source>
</evidence>
<dbReference type="AlphaFoldDB" id="A0AAE1DDR1"/>
<gene>
    <name evidence="5" type="ORF">RRG08_003898</name>
</gene>
<sequence length="314" mass="34886">DAVETLLSLTSNATAIDIAKKSKVATAERSIPKMKKYLLRTGITQEDLNRLSVIHVSGTKGKGSTCAFTERILSCHGYTTGLFTSPHLFEVRERIRINGRPISKELFCEHFWSLYTMLKETEIPSRADEGYDMPFFFNFLAIMSIHVFLNEEVDVAIMEVGIGGEYDSTNLFERPIVCGVTSLGLDHTNILGNTIEEIAWNKAGIFKANRPAIVVPQEAKAMQVILNRAREKKSPLFISENMSTQELNALNIRLGIDCDQQAENACLAVQLTDFWMRQSNTAHIPDCAPSASCAIENIPRLKISQLQGPSAEGM</sequence>
<keyword evidence="4" id="KW-0067">ATP-binding</keyword>
<dbReference type="InterPro" id="IPR036565">
    <property type="entry name" value="Mur-like_cat_sf"/>
</dbReference>
<dbReference type="GO" id="GO:0005524">
    <property type="term" value="F:ATP binding"/>
    <property type="evidence" value="ECO:0007669"/>
    <property type="project" value="UniProtKB-KW"/>
</dbReference>
<dbReference type="Proteomes" id="UP001283361">
    <property type="component" value="Unassembled WGS sequence"/>
</dbReference>
<evidence type="ECO:0000256" key="2">
    <source>
        <dbReference type="ARBA" id="ARBA00022598"/>
    </source>
</evidence>
<keyword evidence="2" id="KW-0436">Ligase</keyword>
<dbReference type="GO" id="GO:0004326">
    <property type="term" value="F:tetrahydrofolylpolyglutamate synthase activity"/>
    <property type="evidence" value="ECO:0007669"/>
    <property type="project" value="InterPro"/>
</dbReference>
<organism evidence="5 6">
    <name type="scientific">Elysia crispata</name>
    <name type="common">lettuce slug</name>
    <dbReference type="NCBI Taxonomy" id="231223"/>
    <lineage>
        <taxon>Eukaryota</taxon>
        <taxon>Metazoa</taxon>
        <taxon>Spiralia</taxon>
        <taxon>Lophotrochozoa</taxon>
        <taxon>Mollusca</taxon>
        <taxon>Gastropoda</taxon>
        <taxon>Heterobranchia</taxon>
        <taxon>Euthyneura</taxon>
        <taxon>Panpulmonata</taxon>
        <taxon>Sacoglossa</taxon>
        <taxon>Placobranchoidea</taxon>
        <taxon>Plakobranchidae</taxon>
        <taxon>Elysia</taxon>
    </lineage>
</organism>
<dbReference type="GO" id="GO:0005739">
    <property type="term" value="C:mitochondrion"/>
    <property type="evidence" value="ECO:0007669"/>
    <property type="project" value="TreeGrafter"/>
</dbReference>
<feature type="non-terminal residue" evidence="5">
    <location>
        <position position="1"/>
    </location>
</feature>
<name>A0AAE1DDR1_9GAST</name>
<dbReference type="GO" id="GO:0005829">
    <property type="term" value="C:cytosol"/>
    <property type="evidence" value="ECO:0007669"/>
    <property type="project" value="TreeGrafter"/>
</dbReference>
<dbReference type="PANTHER" id="PTHR11136:SF5">
    <property type="entry name" value="FOLYLPOLYGLUTAMATE SYNTHASE, MITOCHONDRIAL"/>
    <property type="match status" value="1"/>
</dbReference>
<dbReference type="InterPro" id="IPR001645">
    <property type="entry name" value="Folylpolyglutamate_synth"/>
</dbReference>
<dbReference type="EMBL" id="JAWDGP010004197">
    <property type="protein sequence ID" value="KAK3766742.1"/>
    <property type="molecule type" value="Genomic_DNA"/>
</dbReference>
<keyword evidence="3" id="KW-0547">Nucleotide-binding</keyword>
<dbReference type="SUPFAM" id="SSF53623">
    <property type="entry name" value="MurD-like peptide ligases, catalytic domain"/>
    <property type="match status" value="1"/>
</dbReference>
<accession>A0AAE1DDR1</accession>
<evidence type="ECO:0000313" key="6">
    <source>
        <dbReference type="Proteomes" id="UP001283361"/>
    </source>
</evidence>
<dbReference type="Gene3D" id="3.40.1190.10">
    <property type="entry name" value="Mur-like, catalytic domain"/>
    <property type="match status" value="1"/>
</dbReference>
<dbReference type="PROSITE" id="PS01011">
    <property type="entry name" value="FOLYLPOLYGLU_SYNT_1"/>
    <property type="match status" value="1"/>
</dbReference>
<protein>
    <recommendedName>
        <fullName evidence="7">Folylpoly-gamma-glutamate synthetase</fullName>
    </recommendedName>
</protein>
<dbReference type="NCBIfam" id="TIGR01499">
    <property type="entry name" value="folC"/>
    <property type="match status" value="1"/>
</dbReference>
<comment type="similarity">
    <text evidence="1">Belongs to the folylpolyglutamate synthase family.</text>
</comment>
<dbReference type="PANTHER" id="PTHR11136">
    <property type="entry name" value="FOLYLPOLYGLUTAMATE SYNTHASE-RELATED"/>
    <property type="match status" value="1"/>
</dbReference>
<reference evidence="5" key="1">
    <citation type="journal article" date="2023" name="G3 (Bethesda)">
        <title>A reference genome for the long-term kleptoplast-retaining sea slug Elysia crispata morphotype clarki.</title>
        <authorList>
            <person name="Eastman K.E."/>
            <person name="Pendleton A.L."/>
            <person name="Shaikh M.A."/>
            <person name="Suttiyut T."/>
            <person name="Ogas R."/>
            <person name="Tomko P."/>
            <person name="Gavelis G."/>
            <person name="Widhalm J.R."/>
            <person name="Wisecaver J.H."/>
        </authorList>
    </citation>
    <scope>NUCLEOTIDE SEQUENCE</scope>
    <source>
        <strain evidence="5">ECLA1</strain>
    </source>
</reference>
<dbReference type="InterPro" id="IPR018109">
    <property type="entry name" value="Folylpolyglutamate_synth_CS"/>
</dbReference>
<evidence type="ECO:0000313" key="5">
    <source>
        <dbReference type="EMBL" id="KAK3766742.1"/>
    </source>
</evidence>
<evidence type="ECO:0000256" key="3">
    <source>
        <dbReference type="ARBA" id="ARBA00022741"/>
    </source>
</evidence>
<keyword evidence="6" id="KW-1185">Reference proteome</keyword>
<comment type="caution">
    <text evidence="5">The sequence shown here is derived from an EMBL/GenBank/DDBJ whole genome shotgun (WGS) entry which is preliminary data.</text>
</comment>